<reference evidence="1" key="1">
    <citation type="submission" date="2020-03" db="EMBL/GenBank/DDBJ databases">
        <title>A mixture of massive structural variations and highly conserved coding sequences in Ustilaginoidea virens genome.</title>
        <authorList>
            <person name="Zhang K."/>
            <person name="Zhao Z."/>
            <person name="Zhang Z."/>
            <person name="Li Y."/>
            <person name="Hsiang T."/>
            <person name="Sun W."/>
        </authorList>
    </citation>
    <scope>NUCLEOTIDE SEQUENCE</scope>
    <source>
        <strain evidence="1">UV-8b</strain>
    </source>
</reference>
<evidence type="ECO:0000313" key="2">
    <source>
        <dbReference type="Proteomes" id="UP000027002"/>
    </source>
</evidence>
<dbReference type="Proteomes" id="UP000027002">
    <property type="component" value="Chromosome 4"/>
</dbReference>
<dbReference type="AlphaFoldDB" id="A0A8E5HT19"/>
<gene>
    <name evidence="1" type="ORF">UV8b_05054</name>
</gene>
<dbReference type="EMBL" id="CP072756">
    <property type="protein sequence ID" value="QUC20813.1"/>
    <property type="molecule type" value="Genomic_DNA"/>
</dbReference>
<keyword evidence="2" id="KW-1185">Reference proteome</keyword>
<sequence length="100" mass="10758">MEPVLSPTEDFTLDISHILPGWHGNYLATKDSPKKARGFGKTDPASRTCRILGGLQCATSLHKQLSSSSLDNAPTIYTFRSGRAAITHGPDWDCSTIGAI</sequence>
<evidence type="ECO:0000313" key="1">
    <source>
        <dbReference type="EMBL" id="QUC20813.1"/>
    </source>
</evidence>
<protein>
    <submittedName>
        <fullName evidence="1">Uncharacterized protein</fullName>
    </submittedName>
</protein>
<organism evidence="1 2">
    <name type="scientific">Ustilaginoidea virens</name>
    <name type="common">Rice false smut fungus</name>
    <name type="synonym">Villosiclava virens</name>
    <dbReference type="NCBI Taxonomy" id="1159556"/>
    <lineage>
        <taxon>Eukaryota</taxon>
        <taxon>Fungi</taxon>
        <taxon>Dikarya</taxon>
        <taxon>Ascomycota</taxon>
        <taxon>Pezizomycotina</taxon>
        <taxon>Sordariomycetes</taxon>
        <taxon>Hypocreomycetidae</taxon>
        <taxon>Hypocreales</taxon>
        <taxon>Clavicipitaceae</taxon>
        <taxon>Ustilaginoidea</taxon>
    </lineage>
</organism>
<dbReference type="RefSeq" id="XP_042998486.1">
    <property type="nucleotide sequence ID" value="XM_043142552.1"/>
</dbReference>
<dbReference type="KEGG" id="uvi:66065832"/>
<name>A0A8E5HT19_USTVR</name>
<dbReference type="GeneID" id="66065832"/>
<proteinExistence type="predicted"/>
<accession>A0A8E5HT19</accession>